<dbReference type="GO" id="GO:0005840">
    <property type="term" value="C:ribosome"/>
    <property type="evidence" value="ECO:0007669"/>
    <property type="project" value="UniProtKB-KW"/>
</dbReference>
<dbReference type="Proteomes" id="UP000055014">
    <property type="component" value="Unassembled WGS sequence"/>
</dbReference>
<dbReference type="AlphaFoldDB" id="A0A101I8R3"/>
<dbReference type="SUPFAM" id="SSF55729">
    <property type="entry name" value="Acyl-CoA N-acyltransferases (Nat)"/>
    <property type="match status" value="1"/>
</dbReference>
<comment type="caution">
    <text evidence="3">The sequence shown here is derived from an EMBL/GenBank/DDBJ whole genome shotgun (WGS) entry which is preliminary data.</text>
</comment>
<dbReference type="Proteomes" id="UP000054260">
    <property type="component" value="Unassembled WGS sequence"/>
</dbReference>
<keyword evidence="3" id="KW-0808">Transferase</keyword>
<keyword evidence="3" id="KW-0689">Ribosomal protein</keyword>
<keyword evidence="3" id="KW-0687">Ribonucleoprotein</keyword>
<gene>
    <name evidence="2" type="ORF">XD86_0307</name>
    <name evidence="3" type="ORF">XE02_0350</name>
</gene>
<evidence type="ECO:0000313" key="5">
    <source>
        <dbReference type="Proteomes" id="UP000055014"/>
    </source>
</evidence>
<name>A0A101I8R3_9BACT</name>
<accession>A0A101I8R3</accession>
<feature type="domain" description="N-acetyltransferase" evidence="1">
    <location>
        <begin position="25"/>
        <end position="189"/>
    </location>
</feature>
<reference evidence="4 5" key="2">
    <citation type="journal article" date="2015" name="MBio">
        <title>Genome-Resolved Metagenomic Analysis Reveals Roles for Candidate Phyla and Other Microbial Community Members in Biogeochemical Transformations in Oil Reservoirs.</title>
        <authorList>
            <person name="Hu P."/>
            <person name="Tom L."/>
            <person name="Singh A."/>
            <person name="Thomas B.C."/>
            <person name="Baker B.J."/>
            <person name="Piceno Y.M."/>
            <person name="Andersen G.L."/>
            <person name="Banfield J.F."/>
        </authorList>
    </citation>
    <scope>NUCLEOTIDE SEQUENCE [LARGE SCALE GENOMIC DNA]</scope>
</reference>
<protein>
    <submittedName>
        <fullName evidence="3">Acetyltransferase, ribosomal protein N-acetylase</fullName>
    </submittedName>
</protein>
<dbReference type="EMBL" id="LGGW01000018">
    <property type="protein sequence ID" value="KUK90826.1"/>
    <property type="molecule type" value="Genomic_DNA"/>
</dbReference>
<dbReference type="PATRIC" id="fig|1236046.5.peg.1438"/>
<organism evidence="3 5">
    <name type="scientific">Mesotoga infera</name>
    <dbReference type="NCBI Taxonomy" id="1236046"/>
    <lineage>
        <taxon>Bacteria</taxon>
        <taxon>Thermotogati</taxon>
        <taxon>Thermotogota</taxon>
        <taxon>Thermotogae</taxon>
        <taxon>Kosmotogales</taxon>
        <taxon>Kosmotogaceae</taxon>
        <taxon>Mesotoga</taxon>
    </lineage>
</organism>
<dbReference type="Pfam" id="PF13302">
    <property type="entry name" value="Acetyltransf_3"/>
    <property type="match status" value="1"/>
</dbReference>
<evidence type="ECO:0000313" key="2">
    <source>
        <dbReference type="EMBL" id="KUK68233.1"/>
    </source>
</evidence>
<sequence length="195" mass="22723">MPKCGASLVILSQMEVNVVLKGRLVYLREYRKSDIALAHKYINDYEVRRMLVPGIPFPLRLEEEEKWYDSQSAFKDTYNFAISKIEDDEYIGGCGINEVDWKNRVATVGIFLGRQFWNEGFGTDAMKTLLKFIFDQMNMNKAKLNVYSFNKRAIKSYSKCGFQIEGTLRQEIFRDGAFHEEIIMGILKTELQRDD</sequence>
<dbReference type="PROSITE" id="PS51186">
    <property type="entry name" value="GNAT"/>
    <property type="match status" value="1"/>
</dbReference>
<dbReference type="EMBL" id="LGGH01000027">
    <property type="protein sequence ID" value="KUK68233.1"/>
    <property type="molecule type" value="Genomic_DNA"/>
</dbReference>
<dbReference type="InterPro" id="IPR016181">
    <property type="entry name" value="Acyl_CoA_acyltransferase"/>
</dbReference>
<proteinExistence type="predicted"/>
<dbReference type="PANTHER" id="PTHR43415:SF3">
    <property type="entry name" value="GNAT-FAMILY ACETYLTRANSFERASE"/>
    <property type="match status" value="1"/>
</dbReference>
<dbReference type="PANTHER" id="PTHR43415">
    <property type="entry name" value="SPERMIDINE N(1)-ACETYLTRANSFERASE"/>
    <property type="match status" value="1"/>
</dbReference>
<dbReference type="Gene3D" id="3.40.630.30">
    <property type="match status" value="1"/>
</dbReference>
<dbReference type="InterPro" id="IPR000182">
    <property type="entry name" value="GNAT_dom"/>
</dbReference>
<evidence type="ECO:0000313" key="4">
    <source>
        <dbReference type="Proteomes" id="UP000054260"/>
    </source>
</evidence>
<reference evidence="3" key="1">
    <citation type="journal article" date="2015" name="MBio">
        <title>Genome-resolved metagenomic analysis reveals roles for candidate phyla and other microbial community members in biogeochemical transformations in oil reservoirs.</title>
        <authorList>
            <person name="Hu P."/>
            <person name="Tom L."/>
            <person name="Singh A."/>
            <person name="Thomas B.C."/>
            <person name="Baker B.J."/>
            <person name="Piceno Y.M."/>
            <person name="Andersen G.L."/>
            <person name="Banfield J.F."/>
        </authorList>
    </citation>
    <scope>NUCLEOTIDE SEQUENCE [LARGE SCALE GENOMIC DNA]</scope>
    <source>
        <strain evidence="2">46_47</strain>
        <strain evidence="3">46_70</strain>
    </source>
</reference>
<evidence type="ECO:0000313" key="3">
    <source>
        <dbReference type="EMBL" id="KUK90826.1"/>
    </source>
</evidence>
<dbReference type="GO" id="GO:0016747">
    <property type="term" value="F:acyltransferase activity, transferring groups other than amino-acyl groups"/>
    <property type="evidence" value="ECO:0007669"/>
    <property type="project" value="InterPro"/>
</dbReference>
<evidence type="ECO:0000259" key="1">
    <source>
        <dbReference type="PROSITE" id="PS51186"/>
    </source>
</evidence>